<feature type="transmembrane region" description="Helical" evidence="6">
    <location>
        <begin position="439"/>
        <end position="456"/>
    </location>
</feature>
<gene>
    <name evidence="7" type="ORF">BSZ40_05070</name>
</gene>
<proteinExistence type="predicted"/>
<dbReference type="InParanoid" id="A0A1Q5PW85"/>
<dbReference type="OrthoDB" id="3826649at2"/>
<dbReference type="RefSeq" id="WP_073823956.1">
    <property type="nucleotide sequence ID" value="NZ_MQVS01000004.1"/>
</dbReference>
<keyword evidence="8" id="KW-1185">Reference proteome</keyword>
<evidence type="ECO:0000256" key="3">
    <source>
        <dbReference type="ARBA" id="ARBA00022692"/>
    </source>
</evidence>
<feature type="transmembrane region" description="Helical" evidence="6">
    <location>
        <begin position="359"/>
        <end position="380"/>
    </location>
</feature>
<sequence>MTKSQSLVKDSMLSTLATAVQGLGRFLTNYFVARFAGPAALGALGASLSLASFASLAWPSSAGSAATKFIAREEVAHGPAVAAAVERHLAKRTLGCLALLAPACVALAYWVLDLSAPAALVAGLLAVAFSLYNFTRGVQYGRAQVRQATWLEAGASLLALALLALVLLTDLSALYALPLAAGYGLYGLVSWPWRARSAPLPPALRREIDTFVGWAVVGILASTGLLQLTMLVAKTVGTEVEAGMYAAALALATPISMLARSFSLVLFPSMARRVGAGDTAGLRRQTTSATQGLIVSLTPLMGLLAIAAEPVLTFMYGARYAAAAPLLRILVLSTLLNTATVAIVNALTSATARGIRDSALLALIGTALGLVSLAILTPLLGITGVAWSYLLGSSAIAIANIAVVWRRQRQNWTAMYVRLALTVAAIAAAVLAVQTWRGAWVVPGALAGFLTAWGLIEHRAIAQLPRRRARAH</sequence>
<comment type="subcellular location">
    <subcellularLocation>
        <location evidence="1">Cell membrane</location>
        <topology evidence="1">Multi-pass membrane protein</topology>
    </subcellularLocation>
</comment>
<dbReference type="Proteomes" id="UP000185612">
    <property type="component" value="Unassembled WGS sequence"/>
</dbReference>
<evidence type="ECO:0000256" key="6">
    <source>
        <dbReference type="SAM" id="Phobius"/>
    </source>
</evidence>
<feature type="transmembrane region" description="Helical" evidence="6">
    <location>
        <begin position="211"/>
        <end position="233"/>
    </location>
</feature>
<dbReference type="GO" id="GO:0005886">
    <property type="term" value="C:plasma membrane"/>
    <property type="evidence" value="ECO:0007669"/>
    <property type="project" value="UniProtKB-SubCell"/>
</dbReference>
<evidence type="ECO:0000256" key="5">
    <source>
        <dbReference type="ARBA" id="ARBA00023136"/>
    </source>
</evidence>
<feature type="transmembrane region" description="Helical" evidence="6">
    <location>
        <begin position="386"/>
        <end position="404"/>
    </location>
</feature>
<keyword evidence="3 6" id="KW-0812">Transmembrane</keyword>
<accession>A0A1Q5PW85</accession>
<dbReference type="PANTHER" id="PTHR30250">
    <property type="entry name" value="PST FAMILY PREDICTED COLANIC ACID TRANSPORTER"/>
    <property type="match status" value="1"/>
</dbReference>
<keyword evidence="4 6" id="KW-1133">Transmembrane helix</keyword>
<feature type="transmembrane region" description="Helical" evidence="6">
    <location>
        <begin position="147"/>
        <end position="167"/>
    </location>
</feature>
<feature type="transmembrane region" description="Helical" evidence="6">
    <location>
        <begin position="173"/>
        <end position="191"/>
    </location>
</feature>
<keyword evidence="5 6" id="KW-0472">Membrane</keyword>
<evidence type="ECO:0000313" key="7">
    <source>
        <dbReference type="EMBL" id="OKL51861.1"/>
    </source>
</evidence>
<dbReference type="AlphaFoldDB" id="A0A1Q5PW85"/>
<feature type="transmembrane region" description="Helical" evidence="6">
    <location>
        <begin position="288"/>
        <end position="308"/>
    </location>
</feature>
<feature type="transmembrane region" description="Helical" evidence="6">
    <location>
        <begin position="320"/>
        <end position="347"/>
    </location>
</feature>
<reference evidence="8" key="1">
    <citation type="submission" date="2016-12" db="EMBL/GenBank/DDBJ databases">
        <authorList>
            <person name="Meng X."/>
        </authorList>
    </citation>
    <scope>NUCLEOTIDE SEQUENCE [LARGE SCALE GENOMIC DNA]</scope>
    <source>
        <strain evidence="8">DSM 20732</strain>
    </source>
</reference>
<name>A0A1Q5PW85_9ACTO</name>
<feature type="transmembrane region" description="Helical" evidence="6">
    <location>
        <begin position="245"/>
        <end position="267"/>
    </location>
</feature>
<evidence type="ECO:0000256" key="4">
    <source>
        <dbReference type="ARBA" id="ARBA00022989"/>
    </source>
</evidence>
<evidence type="ECO:0000313" key="8">
    <source>
        <dbReference type="Proteomes" id="UP000185612"/>
    </source>
</evidence>
<dbReference type="PANTHER" id="PTHR30250:SF11">
    <property type="entry name" value="O-ANTIGEN TRANSPORTER-RELATED"/>
    <property type="match status" value="1"/>
</dbReference>
<protein>
    <recommendedName>
        <fullName evidence="9">Polysaccharide biosynthesis protein C-terminal domain-containing protein</fullName>
    </recommendedName>
</protein>
<dbReference type="InterPro" id="IPR050833">
    <property type="entry name" value="Poly_Biosynth_Transport"/>
</dbReference>
<evidence type="ECO:0000256" key="1">
    <source>
        <dbReference type="ARBA" id="ARBA00004651"/>
    </source>
</evidence>
<dbReference type="EMBL" id="MQVS01000004">
    <property type="protein sequence ID" value="OKL51861.1"/>
    <property type="molecule type" value="Genomic_DNA"/>
</dbReference>
<keyword evidence="2" id="KW-1003">Cell membrane</keyword>
<comment type="caution">
    <text evidence="7">The sequence shown here is derived from an EMBL/GenBank/DDBJ whole genome shotgun (WGS) entry which is preliminary data.</text>
</comment>
<organism evidence="7 8">
    <name type="scientific">Buchananella hordeovulneris</name>
    <dbReference type="NCBI Taxonomy" id="52770"/>
    <lineage>
        <taxon>Bacteria</taxon>
        <taxon>Bacillati</taxon>
        <taxon>Actinomycetota</taxon>
        <taxon>Actinomycetes</taxon>
        <taxon>Actinomycetales</taxon>
        <taxon>Actinomycetaceae</taxon>
        <taxon>Buchananella</taxon>
    </lineage>
</organism>
<dbReference type="STRING" id="52770.BSZ40_05070"/>
<feature type="transmembrane region" description="Helical" evidence="6">
    <location>
        <begin position="118"/>
        <end position="135"/>
    </location>
</feature>
<feature type="transmembrane region" description="Helical" evidence="6">
    <location>
        <begin position="416"/>
        <end position="433"/>
    </location>
</feature>
<feature type="transmembrane region" description="Helical" evidence="6">
    <location>
        <begin position="94"/>
        <end position="112"/>
    </location>
</feature>
<evidence type="ECO:0000256" key="2">
    <source>
        <dbReference type="ARBA" id="ARBA00022475"/>
    </source>
</evidence>
<evidence type="ECO:0008006" key="9">
    <source>
        <dbReference type="Google" id="ProtNLM"/>
    </source>
</evidence>